<dbReference type="InterPro" id="IPR034904">
    <property type="entry name" value="FSCA_dom_sf"/>
</dbReference>
<dbReference type="Gene3D" id="3.30.300.130">
    <property type="entry name" value="Fe-S cluster assembly (FSCA)"/>
    <property type="match status" value="1"/>
</dbReference>
<dbReference type="Proteomes" id="UP001489004">
    <property type="component" value="Unassembled WGS sequence"/>
</dbReference>
<accession>A0AAW1R5P0</accession>
<dbReference type="InterPro" id="IPR014824">
    <property type="entry name" value="Nfu/NifU_N"/>
</dbReference>
<dbReference type="Pfam" id="PF01106">
    <property type="entry name" value="NifU"/>
    <property type="match status" value="1"/>
</dbReference>
<comment type="function">
    <text evidence="1">Molecular scaffold for [Fe-S] cluster assembly of mitochondrial iron-sulfur proteins.</text>
</comment>
<gene>
    <name evidence="4" type="ORF">WJX72_003764</name>
</gene>
<dbReference type="Pfam" id="PF08712">
    <property type="entry name" value="Nfu_N"/>
    <property type="match status" value="1"/>
</dbReference>
<feature type="domain" description="Scaffold protein Nfu/NifU N-terminal" evidence="3">
    <location>
        <begin position="61"/>
        <end position="147"/>
    </location>
</feature>
<evidence type="ECO:0000313" key="4">
    <source>
        <dbReference type="EMBL" id="KAK9829076.1"/>
    </source>
</evidence>
<dbReference type="SMART" id="SM00932">
    <property type="entry name" value="Nfu_N"/>
    <property type="match status" value="1"/>
</dbReference>
<dbReference type="PIRSF" id="PIRSF036773">
    <property type="entry name" value="HIRIP5"/>
    <property type="match status" value="1"/>
</dbReference>
<keyword evidence="5" id="KW-1185">Reference proteome</keyword>
<dbReference type="AlphaFoldDB" id="A0AAW1R5P0"/>
<dbReference type="GO" id="GO:0016226">
    <property type="term" value="P:iron-sulfur cluster assembly"/>
    <property type="evidence" value="ECO:0007669"/>
    <property type="project" value="InterPro"/>
</dbReference>
<evidence type="ECO:0000259" key="3">
    <source>
        <dbReference type="SMART" id="SM00932"/>
    </source>
</evidence>
<dbReference type="FunFam" id="3.30.1370.70:FF:000001">
    <property type="entry name" value="NifU-like protein 4, mitochondrial"/>
    <property type="match status" value="1"/>
</dbReference>
<dbReference type="Gene3D" id="3.30.1370.70">
    <property type="entry name" value="Scaffold protein Nfu/NifU, N-terminal domain"/>
    <property type="match status" value="1"/>
</dbReference>
<dbReference type="GO" id="GO:0051536">
    <property type="term" value="F:iron-sulfur cluster binding"/>
    <property type="evidence" value="ECO:0007669"/>
    <property type="project" value="InterPro"/>
</dbReference>
<proteinExistence type="inferred from homology"/>
<organism evidence="4 5">
    <name type="scientific">[Myrmecia] bisecta</name>
    <dbReference type="NCBI Taxonomy" id="41462"/>
    <lineage>
        <taxon>Eukaryota</taxon>
        <taxon>Viridiplantae</taxon>
        <taxon>Chlorophyta</taxon>
        <taxon>core chlorophytes</taxon>
        <taxon>Trebouxiophyceae</taxon>
        <taxon>Trebouxiales</taxon>
        <taxon>Trebouxiaceae</taxon>
        <taxon>Myrmecia</taxon>
    </lineage>
</organism>
<dbReference type="InterPro" id="IPR001075">
    <property type="entry name" value="NIF_FeS_clus_asmbl_NifU_C"/>
</dbReference>
<dbReference type="PANTHER" id="PTHR11178:SF1">
    <property type="entry name" value="NFU1 IRON-SULFUR CLUSTER SCAFFOLD HOMOLOG, MITOCHONDRIAL"/>
    <property type="match status" value="1"/>
</dbReference>
<comment type="caution">
    <text evidence="4">The sequence shown here is derived from an EMBL/GenBank/DDBJ whole genome shotgun (WGS) entry which is preliminary data.</text>
</comment>
<dbReference type="PANTHER" id="PTHR11178">
    <property type="entry name" value="IRON-SULFUR CLUSTER SCAFFOLD PROTEIN NFU-RELATED"/>
    <property type="match status" value="1"/>
</dbReference>
<dbReference type="GO" id="GO:0005506">
    <property type="term" value="F:iron ion binding"/>
    <property type="evidence" value="ECO:0007669"/>
    <property type="project" value="InterPro"/>
</dbReference>
<dbReference type="SUPFAM" id="SSF117916">
    <property type="entry name" value="Fe-S cluster assembly (FSCA) domain-like"/>
    <property type="match status" value="1"/>
</dbReference>
<name>A0AAW1R5P0_9CHLO</name>
<comment type="similarity">
    <text evidence="2">Belongs to the NifU family.</text>
</comment>
<reference evidence="4 5" key="1">
    <citation type="journal article" date="2024" name="Nat. Commun.">
        <title>Phylogenomics reveals the evolutionary origins of lichenization in chlorophyte algae.</title>
        <authorList>
            <person name="Puginier C."/>
            <person name="Libourel C."/>
            <person name="Otte J."/>
            <person name="Skaloud P."/>
            <person name="Haon M."/>
            <person name="Grisel S."/>
            <person name="Petersen M."/>
            <person name="Berrin J.G."/>
            <person name="Delaux P.M."/>
            <person name="Dal Grande F."/>
            <person name="Keller J."/>
        </authorList>
    </citation>
    <scope>NUCLEOTIDE SEQUENCE [LARGE SCALE GENOMIC DNA]</scope>
    <source>
        <strain evidence="4 5">SAG 2043</strain>
    </source>
</reference>
<dbReference type="SUPFAM" id="SSF110836">
    <property type="entry name" value="Hypothetical protein SAV1430"/>
    <property type="match status" value="1"/>
</dbReference>
<evidence type="ECO:0000313" key="5">
    <source>
        <dbReference type="Proteomes" id="UP001489004"/>
    </source>
</evidence>
<evidence type="ECO:0000256" key="1">
    <source>
        <dbReference type="ARBA" id="ARBA00002175"/>
    </source>
</evidence>
<dbReference type="FunFam" id="3.30.300.130:FF:000001">
    <property type="entry name" value="NFU1 iron-sulfur cluster scaffold"/>
    <property type="match status" value="1"/>
</dbReference>
<evidence type="ECO:0000256" key="2">
    <source>
        <dbReference type="ARBA" id="ARBA00006420"/>
    </source>
</evidence>
<dbReference type="InterPro" id="IPR035433">
    <property type="entry name" value="NFU1-like"/>
</dbReference>
<dbReference type="EMBL" id="JALJOR010000001">
    <property type="protein sequence ID" value="KAK9829076.1"/>
    <property type="molecule type" value="Genomic_DNA"/>
</dbReference>
<dbReference type="GO" id="GO:0005739">
    <property type="term" value="C:mitochondrion"/>
    <property type="evidence" value="ECO:0007669"/>
    <property type="project" value="TreeGrafter"/>
</dbReference>
<protein>
    <recommendedName>
        <fullName evidence="3">Scaffold protein Nfu/NifU N-terminal domain-containing protein</fullName>
    </recommendedName>
</protein>
<dbReference type="InterPro" id="IPR036498">
    <property type="entry name" value="Nfu/NifU_N_sf"/>
</dbReference>
<sequence length="266" mass="29068">MLGSAQVQSRPLSSVSCLSARQLLLQSVPHRTSLLSFRVFPAAASASQQHVHQQQRRGMFIQTQPTPNPSSLMFQPGQQVMEGGTYECSSAREAMKSPLAKRLFIIDGITSVFFGSDFVTVTKSDDSSWQVLKPDIFAAIMDHFASGDPLFTDEQTGASDTAIHPDDSEVVALIKELLETRIRPSVQEDGGDIQYRGFDEATGTVTLKMQGACSGCPSSAVTLKGGIENMLMHYIPEVKQVVEDKPDEYENVGTAEFQRMEAQLST</sequence>